<dbReference type="GO" id="GO:0140359">
    <property type="term" value="F:ABC-type transporter activity"/>
    <property type="evidence" value="ECO:0007669"/>
    <property type="project" value="InterPro"/>
</dbReference>
<dbReference type="PROSITE" id="PS00211">
    <property type="entry name" value="ABC_TRANSPORTER_1"/>
    <property type="match status" value="1"/>
</dbReference>
<evidence type="ECO:0000256" key="3">
    <source>
        <dbReference type="ARBA" id="ARBA00022692"/>
    </source>
</evidence>
<dbReference type="CDD" id="cd03213">
    <property type="entry name" value="ABCG_EPDR"/>
    <property type="match status" value="1"/>
</dbReference>
<dbReference type="PANTHER" id="PTHR48041:SF96">
    <property type="entry name" value="ABC TRANSPORTER G FAMILY MEMBER 7"/>
    <property type="match status" value="1"/>
</dbReference>
<feature type="transmembrane region" description="Helical" evidence="8">
    <location>
        <begin position="512"/>
        <end position="533"/>
    </location>
</feature>
<dbReference type="OrthoDB" id="26425at2759"/>
<dbReference type="RefSeq" id="XP_003289004.1">
    <property type="nucleotide sequence ID" value="XM_003288956.1"/>
</dbReference>
<dbReference type="GO" id="GO:0031152">
    <property type="term" value="P:aggregation involved in sorocarp development"/>
    <property type="evidence" value="ECO:0007669"/>
    <property type="project" value="EnsemblProtists"/>
</dbReference>
<feature type="transmembrane region" description="Helical" evidence="8">
    <location>
        <begin position="478"/>
        <end position="500"/>
    </location>
</feature>
<dbReference type="Pfam" id="PF01061">
    <property type="entry name" value="ABC2_membrane"/>
    <property type="match status" value="1"/>
</dbReference>
<keyword evidence="5" id="KW-0067">ATP-binding</keyword>
<dbReference type="InterPro" id="IPR013525">
    <property type="entry name" value="ABC2_TM"/>
</dbReference>
<keyword evidence="4" id="KW-0547">Nucleotide-binding</keyword>
<dbReference type="GO" id="GO:0055085">
    <property type="term" value="P:transmembrane transport"/>
    <property type="evidence" value="ECO:0000318"/>
    <property type="project" value="GO_Central"/>
</dbReference>
<dbReference type="AlphaFoldDB" id="F0ZNJ9"/>
<evidence type="ECO:0000256" key="6">
    <source>
        <dbReference type="ARBA" id="ARBA00022989"/>
    </source>
</evidence>
<evidence type="ECO:0000313" key="10">
    <source>
        <dbReference type="EMBL" id="EGC34469.1"/>
    </source>
</evidence>
<proteinExistence type="predicted"/>
<dbReference type="GO" id="GO:0016887">
    <property type="term" value="F:ATP hydrolysis activity"/>
    <property type="evidence" value="ECO:0007669"/>
    <property type="project" value="InterPro"/>
</dbReference>
<feature type="transmembrane region" description="Helical" evidence="8">
    <location>
        <begin position="596"/>
        <end position="615"/>
    </location>
</feature>
<dbReference type="InterPro" id="IPR003439">
    <property type="entry name" value="ABC_transporter-like_ATP-bd"/>
</dbReference>
<reference evidence="11" key="1">
    <citation type="journal article" date="2011" name="Genome Biol.">
        <title>Comparative genomics of the social amoebae Dictyostelium discoideum and Dictyostelium purpureum.</title>
        <authorList>
            <consortium name="US DOE Joint Genome Institute (JGI-PGF)"/>
            <person name="Sucgang R."/>
            <person name="Kuo A."/>
            <person name="Tian X."/>
            <person name="Salerno W."/>
            <person name="Parikh A."/>
            <person name="Feasley C.L."/>
            <person name="Dalin E."/>
            <person name="Tu H."/>
            <person name="Huang E."/>
            <person name="Barry K."/>
            <person name="Lindquist E."/>
            <person name="Shapiro H."/>
            <person name="Bruce D."/>
            <person name="Schmutz J."/>
            <person name="Salamov A."/>
            <person name="Fey P."/>
            <person name="Gaudet P."/>
            <person name="Anjard C."/>
            <person name="Babu M.M."/>
            <person name="Basu S."/>
            <person name="Bushmanova Y."/>
            <person name="van der Wel H."/>
            <person name="Katoh-Kurasawa M."/>
            <person name="Dinh C."/>
            <person name="Coutinho P.M."/>
            <person name="Saito T."/>
            <person name="Elias M."/>
            <person name="Schaap P."/>
            <person name="Kay R.R."/>
            <person name="Henrissat B."/>
            <person name="Eichinger L."/>
            <person name="Rivero F."/>
            <person name="Putnam N.H."/>
            <person name="West C.M."/>
            <person name="Loomis W.F."/>
            <person name="Chisholm R.L."/>
            <person name="Shaulsky G."/>
            <person name="Strassmann J.E."/>
            <person name="Queller D.C."/>
            <person name="Kuspa A."/>
            <person name="Grigoriev I.V."/>
        </authorList>
    </citation>
    <scope>NUCLEOTIDE SEQUENCE [LARGE SCALE GENOMIC DNA]</scope>
    <source>
        <strain evidence="11">QSDP1</strain>
    </source>
</reference>
<dbReference type="GO" id="GO:0031288">
    <property type="term" value="P:sorocarp morphogenesis"/>
    <property type="evidence" value="ECO:0007669"/>
    <property type="project" value="EnsemblProtists"/>
</dbReference>
<protein>
    <recommendedName>
        <fullName evidence="9">ABC transporter domain-containing protein</fullName>
    </recommendedName>
</protein>
<feature type="transmembrane region" description="Helical" evidence="8">
    <location>
        <begin position="371"/>
        <end position="390"/>
    </location>
</feature>
<dbReference type="Gene3D" id="3.40.50.300">
    <property type="entry name" value="P-loop containing nucleotide triphosphate hydrolases"/>
    <property type="match status" value="1"/>
</dbReference>
<dbReference type="PROSITE" id="PS50893">
    <property type="entry name" value="ABC_TRANSPORTER_2"/>
    <property type="match status" value="1"/>
</dbReference>
<evidence type="ECO:0000256" key="4">
    <source>
        <dbReference type="ARBA" id="ARBA00022741"/>
    </source>
</evidence>
<dbReference type="EMBL" id="GL871096">
    <property type="protein sequence ID" value="EGC34469.1"/>
    <property type="molecule type" value="Genomic_DNA"/>
</dbReference>
<keyword evidence="7 8" id="KW-0472">Membrane</keyword>
<dbReference type="GO" id="GO:0042626">
    <property type="term" value="F:ATPase-coupled transmembrane transporter activity"/>
    <property type="evidence" value="ECO:0000318"/>
    <property type="project" value="GO_Central"/>
</dbReference>
<evidence type="ECO:0000259" key="9">
    <source>
        <dbReference type="PROSITE" id="PS50893"/>
    </source>
</evidence>
<dbReference type="GeneID" id="10499775"/>
<dbReference type="FunCoup" id="F0ZNJ9">
    <property type="interactions" value="8"/>
</dbReference>
<dbReference type="InterPro" id="IPR043926">
    <property type="entry name" value="ABCG_dom"/>
</dbReference>
<keyword evidence="11" id="KW-1185">Reference proteome</keyword>
<dbReference type="GO" id="GO:0005524">
    <property type="term" value="F:ATP binding"/>
    <property type="evidence" value="ECO:0007669"/>
    <property type="project" value="UniProtKB-KW"/>
</dbReference>
<dbReference type="FunFam" id="3.40.50.300:FF:002300">
    <property type="entry name" value="ABC transporter G family protein"/>
    <property type="match status" value="1"/>
</dbReference>
<dbReference type="Pfam" id="PF00005">
    <property type="entry name" value="ABC_tran"/>
    <property type="match status" value="1"/>
</dbReference>
<dbReference type="PANTHER" id="PTHR48041">
    <property type="entry name" value="ABC TRANSPORTER G FAMILY MEMBER 28"/>
    <property type="match status" value="1"/>
</dbReference>
<dbReference type="SMART" id="SM00382">
    <property type="entry name" value="AAA"/>
    <property type="match status" value="1"/>
</dbReference>
<evidence type="ECO:0000256" key="8">
    <source>
        <dbReference type="SAM" id="Phobius"/>
    </source>
</evidence>
<organism evidence="10 11">
    <name type="scientific">Dictyostelium purpureum</name>
    <name type="common">Slime mold</name>
    <dbReference type="NCBI Taxonomy" id="5786"/>
    <lineage>
        <taxon>Eukaryota</taxon>
        <taxon>Amoebozoa</taxon>
        <taxon>Evosea</taxon>
        <taxon>Eumycetozoa</taxon>
        <taxon>Dictyostelia</taxon>
        <taxon>Dictyosteliales</taxon>
        <taxon>Dictyosteliaceae</taxon>
        <taxon>Dictyostelium</taxon>
    </lineage>
</organism>
<dbReference type="Proteomes" id="UP000001064">
    <property type="component" value="Unassembled WGS sequence"/>
</dbReference>
<evidence type="ECO:0000256" key="2">
    <source>
        <dbReference type="ARBA" id="ARBA00022448"/>
    </source>
</evidence>
<feature type="transmembrane region" description="Helical" evidence="8">
    <location>
        <begin position="540"/>
        <end position="561"/>
    </location>
</feature>
<feature type="domain" description="ABC transporter" evidence="9">
    <location>
        <begin position="42"/>
        <end position="293"/>
    </location>
</feature>
<dbReference type="SUPFAM" id="SSF52540">
    <property type="entry name" value="P-loop containing nucleoside triphosphate hydrolases"/>
    <property type="match status" value="1"/>
</dbReference>
<dbReference type="VEuPathDB" id="AmoebaDB:DICPUDRAFT_153304"/>
<dbReference type="KEGG" id="dpp:DICPUDRAFT_153304"/>
<comment type="subcellular location">
    <subcellularLocation>
        <location evidence="1">Membrane</location>
        <topology evidence="1">Multi-pass membrane protein</topology>
    </subcellularLocation>
</comment>
<gene>
    <name evidence="10" type="primary">ABCG7</name>
    <name evidence="10" type="ORF">DICPUDRAFT_153304</name>
</gene>
<dbReference type="InParanoid" id="F0ZNJ9"/>
<dbReference type="InterPro" id="IPR003593">
    <property type="entry name" value="AAA+_ATPase"/>
</dbReference>
<evidence type="ECO:0000256" key="1">
    <source>
        <dbReference type="ARBA" id="ARBA00004141"/>
    </source>
</evidence>
<accession>F0ZNJ9</accession>
<evidence type="ECO:0000256" key="5">
    <source>
        <dbReference type="ARBA" id="ARBA00022840"/>
    </source>
</evidence>
<dbReference type="InterPro" id="IPR027417">
    <property type="entry name" value="P-loop_NTPase"/>
</dbReference>
<evidence type="ECO:0000313" key="11">
    <source>
        <dbReference type="Proteomes" id="UP000001064"/>
    </source>
</evidence>
<dbReference type="eggNOG" id="KOG0061">
    <property type="taxonomic scope" value="Eukaryota"/>
</dbReference>
<keyword evidence="6 8" id="KW-1133">Transmembrane helix</keyword>
<name>F0ZNJ9_DICPU</name>
<keyword evidence="3 8" id="KW-0812">Transmembrane</keyword>
<dbReference type="OMA" id="VEEIPGC"/>
<sequence>MIELQESINHLNQSYVTNNIGVQIIFENISYTVKNKNYKSKNKSKDIISNNDGVSNIKNLKEITILDNISGIIQPGEMIGLFGPSGSGKSTLLDILAKRKSTGTISGKILVNGKEIGDGFKKYCSYVTQEDFLLQTSTVEETLKFHADLRLPDMNEKDKWKRVEQVLKDIGLHEKAKSKIGGILPGGTILKGLSGGEKKRVSIGCALVTNPSVLLLDEPTSGLDSVTALSVMKTLTSLTQKGVTVVSSIHQPNILIYSLFHQIMVIIKGRMLYNGPNVIGYFEKLGYKLPNNTNPADFCLDTSVEIQNKEDYNEICSQWEIEWKQSILEQSLNQTLINTSEIVYTNTSIFYQYKILMKRLFTDFYRNSGAFVTRLSSGIIIGLLFSACFGRLHPSQDDILKIAGVIFFILAVLALSPFTIVSLFLSNREIFNSERASKIYHPFPYYLSNITLEAFILFFVTLFITTISYCVNHLRWNFTSFIVTFVVYYFIIVCSDLLVITLTNVTGKSDLTFIYGTSIAIIYLLFMGFLIPVNSLPKSFFWLHYINPLHYGFATAMVIQFKDYELTCNPNQPCLYKNGNDFLNFYGFQDWTIQKGIPIIVLWLLFFFFCGYLALHKLNKEKR</sequence>
<dbReference type="GO" id="GO:0016020">
    <property type="term" value="C:membrane"/>
    <property type="evidence" value="ECO:0000318"/>
    <property type="project" value="GO_Central"/>
</dbReference>
<dbReference type="InterPro" id="IPR017871">
    <property type="entry name" value="ABC_transporter-like_CS"/>
</dbReference>
<keyword evidence="2" id="KW-0813">Transport</keyword>
<evidence type="ECO:0000256" key="7">
    <source>
        <dbReference type="ARBA" id="ARBA00023136"/>
    </source>
</evidence>
<dbReference type="InterPro" id="IPR050352">
    <property type="entry name" value="ABCG_transporters"/>
</dbReference>
<feature type="transmembrane region" description="Helical" evidence="8">
    <location>
        <begin position="445"/>
        <end position="471"/>
    </location>
</feature>
<dbReference type="Pfam" id="PF19055">
    <property type="entry name" value="ABC2_membrane_7"/>
    <property type="match status" value="1"/>
</dbReference>
<feature type="transmembrane region" description="Helical" evidence="8">
    <location>
        <begin position="402"/>
        <end position="425"/>
    </location>
</feature>